<proteinExistence type="predicted"/>
<name>A0A239PNS0_9PROT</name>
<feature type="domain" description="BioF2-like acetyltransferase" evidence="1">
    <location>
        <begin position="186"/>
        <end position="330"/>
    </location>
</feature>
<dbReference type="InterPro" id="IPR016181">
    <property type="entry name" value="Acyl_CoA_acyltransferase"/>
</dbReference>
<dbReference type="InterPro" id="IPR038740">
    <property type="entry name" value="BioF2-like_GNAT_dom"/>
</dbReference>
<accession>A0A239PNS0</accession>
<dbReference type="SUPFAM" id="SSF55729">
    <property type="entry name" value="Acyl-CoA N-acyltransferases (Nat)"/>
    <property type="match status" value="1"/>
</dbReference>
<evidence type="ECO:0000313" key="2">
    <source>
        <dbReference type="EMBL" id="SNT71954.1"/>
    </source>
</evidence>
<sequence length="364" mass="40821">MRFELAPVTDVEALLAEWRALYAQAPAKSFFLSPAWMAAWLAGAPSRGLLRVLRGSVGDRPMLLAIIGSTGRRRPPLVGPRCAHLHEFGEEALDAVYIEDNDFLIGPDAPDDARTRALAALADALTDADEIVLRNVRPSLGFAVNELCGVGEWELRRVWTQPTYAVNLDMLRKLGCDYLSSRSSGLRAKVRRARRLYEIRGPIRAKLVQAGDEKARAWRELIDLHQDGWRRRGEAGAFANSALTAFHERFMAANPERCHLFAVDVGDAPLGRLYNFIDDGRVLNYQGGFRFEDDNRLAPGLLTHALAAQYYLEQGFDSYDLLVGEAEYKRRLADQSGVLSTIVLARRDFRARLRDSLRRARELA</sequence>
<dbReference type="AlphaFoldDB" id="A0A239PNS0"/>
<organism evidence="2 3">
    <name type="scientific">Amphiplicatus metriothermophilus</name>
    <dbReference type="NCBI Taxonomy" id="1519374"/>
    <lineage>
        <taxon>Bacteria</taxon>
        <taxon>Pseudomonadati</taxon>
        <taxon>Pseudomonadota</taxon>
        <taxon>Alphaproteobacteria</taxon>
        <taxon>Parvularculales</taxon>
        <taxon>Parvularculaceae</taxon>
        <taxon>Amphiplicatus</taxon>
    </lineage>
</organism>
<dbReference type="Proteomes" id="UP000198346">
    <property type="component" value="Unassembled WGS sequence"/>
</dbReference>
<dbReference type="Pfam" id="PF13480">
    <property type="entry name" value="Acetyltransf_6"/>
    <property type="match status" value="1"/>
</dbReference>
<reference evidence="2 3" key="1">
    <citation type="submission" date="2017-07" db="EMBL/GenBank/DDBJ databases">
        <authorList>
            <person name="Sun Z.S."/>
            <person name="Albrecht U."/>
            <person name="Echele G."/>
            <person name="Lee C.C."/>
        </authorList>
    </citation>
    <scope>NUCLEOTIDE SEQUENCE [LARGE SCALE GENOMIC DNA]</scope>
    <source>
        <strain evidence="2 3">CGMCC 1.12710</strain>
    </source>
</reference>
<gene>
    <name evidence="2" type="ORF">SAMN06297382_0976</name>
</gene>
<dbReference type="RefSeq" id="WP_089411498.1">
    <property type="nucleotide sequence ID" value="NZ_FZQA01000002.1"/>
</dbReference>
<keyword evidence="3" id="KW-1185">Reference proteome</keyword>
<dbReference type="EMBL" id="FZQA01000002">
    <property type="protein sequence ID" value="SNT71954.1"/>
    <property type="molecule type" value="Genomic_DNA"/>
</dbReference>
<dbReference type="Gene3D" id="3.40.630.30">
    <property type="match status" value="1"/>
</dbReference>
<evidence type="ECO:0000259" key="1">
    <source>
        <dbReference type="Pfam" id="PF13480"/>
    </source>
</evidence>
<protein>
    <submittedName>
        <fullName evidence="2">Acetyltransferase involved in cellulose biosynthesis, CelD/BcsL family</fullName>
    </submittedName>
</protein>
<dbReference type="GO" id="GO:0016740">
    <property type="term" value="F:transferase activity"/>
    <property type="evidence" value="ECO:0007669"/>
    <property type="project" value="UniProtKB-KW"/>
</dbReference>
<dbReference type="OrthoDB" id="9808976at2"/>
<evidence type="ECO:0000313" key="3">
    <source>
        <dbReference type="Proteomes" id="UP000198346"/>
    </source>
</evidence>
<keyword evidence="2" id="KW-0808">Transferase</keyword>